<evidence type="ECO:0000256" key="1">
    <source>
        <dbReference type="SAM" id="MobiDB-lite"/>
    </source>
</evidence>
<accession>A0ABP9SNG7</accession>
<keyword evidence="4" id="KW-1185">Reference proteome</keyword>
<name>A0ABP9SNG7_9ACTN</name>
<dbReference type="EMBL" id="BAABJQ010000033">
    <property type="protein sequence ID" value="GAA5198379.1"/>
    <property type="molecule type" value="Genomic_DNA"/>
</dbReference>
<keyword evidence="2" id="KW-0472">Membrane</keyword>
<keyword evidence="2" id="KW-1133">Transmembrane helix</keyword>
<dbReference type="SUPFAM" id="SSF82171">
    <property type="entry name" value="DPP6 N-terminal domain-like"/>
    <property type="match status" value="1"/>
</dbReference>
<sequence>MGTRDEDLDLDDELVALVRGAAADLPGYPGDVASIRRRRAARRRRQTLYVGLSAALVATVLFGGVALFGPVGGPAPLTVVSTPPASPTVAASPPAPGTAGLQRLFFVPYGQSSEGDNGAQVGVRNNDDLDEVLPDGRLLTSHVPGLAAVVTAMSLPDGGFVALGTKSPTETTPPPGAAASPTPAGADERFNLAVVGPDGRVRSLRDTAALGLIGTNDQRVFMYDRQSHLLTMDLATGRQQALSWPALSPGAALAGGHFVELQGDAQQGDAQPPDTPTHCTLRVLDDRTGAQTSSRTLPVGDCDPGFGMRLSPDGQWLAVAQATPGGSVGAIGVLLINVATGQQYSQVLDQVAGSSDDGESVDFQGMAWLDAGRLRIAWTHLPAHPTRMYDKSEVLRLRTVATPGA</sequence>
<evidence type="ECO:0000313" key="3">
    <source>
        <dbReference type="EMBL" id="GAA5198379.1"/>
    </source>
</evidence>
<evidence type="ECO:0000256" key="2">
    <source>
        <dbReference type="SAM" id="Phobius"/>
    </source>
</evidence>
<dbReference type="RefSeq" id="WP_345637388.1">
    <property type="nucleotide sequence ID" value="NZ_BAABJQ010000033.1"/>
</dbReference>
<dbReference type="Proteomes" id="UP001501570">
    <property type="component" value="Unassembled WGS sequence"/>
</dbReference>
<evidence type="ECO:0008006" key="5">
    <source>
        <dbReference type="Google" id="ProtNLM"/>
    </source>
</evidence>
<reference evidence="4" key="1">
    <citation type="journal article" date="2019" name="Int. J. Syst. Evol. Microbiol.">
        <title>The Global Catalogue of Microorganisms (GCM) 10K type strain sequencing project: providing services to taxonomists for standard genome sequencing and annotation.</title>
        <authorList>
            <consortium name="The Broad Institute Genomics Platform"/>
            <consortium name="The Broad Institute Genome Sequencing Center for Infectious Disease"/>
            <person name="Wu L."/>
            <person name="Ma J."/>
        </authorList>
    </citation>
    <scope>NUCLEOTIDE SEQUENCE [LARGE SCALE GENOMIC DNA]</scope>
    <source>
        <strain evidence="4">JCM 18304</strain>
    </source>
</reference>
<feature type="region of interest" description="Disordered" evidence="1">
    <location>
        <begin position="166"/>
        <end position="185"/>
    </location>
</feature>
<organism evidence="3 4">
    <name type="scientific">Rugosimonospora acidiphila</name>
    <dbReference type="NCBI Taxonomy" id="556531"/>
    <lineage>
        <taxon>Bacteria</taxon>
        <taxon>Bacillati</taxon>
        <taxon>Actinomycetota</taxon>
        <taxon>Actinomycetes</taxon>
        <taxon>Micromonosporales</taxon>
        <taxon>Micromonosporaceae</taxon>
        <taxon>Rugosimonospora</taxon>
    </lineage>
</organism>
<feature type="transmembrane region" description="Helical" evidence="2">
    <location>
        <begin position="47"/>
        <end position="68"/>
    </location>
</feature>
<protein>
    <recommendedName>
        <fullName evidence="5">FbpC C-terminal regulatory nucleotide binding domain-containing protein</fullName>
    </recommendedName>
</protein>
<comment type="caution">
    <text evidence="3">The sequence shown here is derived from an EMBL/GenBank/DDBJ whole genome shotgun (WGS) entry which is preliminary data.</text>
</comment>
<evidence type="ECO:0000313" key="4">
    <source>
        <dbReference type="Proteomes" id="UP001501570"/>
    </source>
</evidence>
<keyword evidence="2" id="KW-0812">Transmembrane</keyword>
<proteinExistence type="predicted"/>
<gene>
    <name evidence="3" type="ORF">GCM10023322_71610</name>
</gene>